<protein>
    <recommendedName>
        <fullName evidence="1">NodB homology domain-containing protein</fullName>
    </recommendedName>
</protein>
<dbReference type="InterPro" id="IPR002509">
    <property type="entry name" value="NODB_dom"/>
</dbReference>
<reference evidence="2 3" key="1">
    <citation type="submission" date="2016-06" db="EMBL/GenBank/DDBJ databases">
        <authorList>
            <person name="Kjaerup R.B."/>
            <person name="Dalgaard T.S."/>
            <person name="Juul-Madsen H.R."/>
        </authorList>
    </citation>
    <scope>NUCLEOTIDE SEQUENCE [LARGE SCALE GENOMIC DNA]</scope>
    <source>
        <strain evidence="2">3</strain>
    </source>
</reference>
<organism evidence="2 3">
    <name type="scientific">Candidatus Accumulibacter aalborgensis</name>
    <dbReference type="NCBI Taxonomy" id="1860102"/>
    <lineage>
        <taxon>Bacteria</taxon>
        <taxon>Pseudomonadati</taxon>
        <taxon>Pseudomonadota</taxon>
        <taxon>Betaproteobacteria</taxon>
        <taxon>Candidatus Accumulibacter</taxon>
    </lineage>
</organism>
<evidence type="ECO:0000259" key="1">
    <source>
        <dbReference type="PROSITE" id="PS51677"/>
    </source>
</evidence>
<dbReference type="RefSeq" id="WP_186407682.1">
    <property type="nucleotide sequence ID" value="NZ_FLQX01000120.1"/>
</dbReference>
<dbReference type="SUPFAM" id="SSF88713">
    <property type="entry name" value="Glycoside hydrolase/deacetylase"/>
    <property type="match status" value="1"/>
</dbReference>
<gene>
    <name evidence="2" type="ORF">ACCAA_430019</name>
</gene>
<dbReference type="PROSITE" id="PS51677">
    <property type="entry name" value="NODB"/>
    <property type="match status" value="1"/>
</dbReference>
<keyword evidence="3" id="KW-1185">Reference proteome</keyword>
<evidence type="ECO:0000313" key="3">
    <source>
        <dbReference type="Proteomes" id="UP000199169"/>
    </source>
</evidence>
<evidence type="ECO:0000313" key="2">
    <source>
        <dbReference type="EMBL" id="SBT07408.1"/>
    </source>
</evidence>
<dbReference type="InterPro" id="IPR011330">
    <property type="entry name" value="Glyco_hydro/deAcase_b/a-brl"/>
</dbReference>
<dbReference type="STRING" id="1860102.ACCAA_430019"/>
<dbReference type="GO" id="GO:0005975">
    <property type="term" value="P:carbohydrate metabolic process"/>
    <property type="evidence" value="ECO:0007669"/>
    <property type="project" value="InterPro"/>
</dbReference>
<feature type="domain" description="NodB homology" evidence="1">
    <location>
        <begin position="2"/>
        <end position="263"/>
    </location>
</feature>
<dbReference type="Proteomes" id="UP000199169">
    <property type="component" value="Unassembled WGS sequence"/>
</dbReference>
<dbReference type="EMBL" id="FLQX01000120">
    <property type="protein sequence ID" value="SBT07408.1"/>
    <property type="molecule type" value="Genomic_DNA"/>
</dbReference>
<dbReference type="GO" id="GO:0016810">
    <property type="term" value="F:hydrolase activity, acting on carbon-nitrogen (but not peptide) bonds"/>
    <property type="evidence" value="ECO:0007669"/>
    <property type="project" value="InterPro"/>
</dbReference>
<dbReference type="Gene3D" id="3.20.20.370">
    <property type="entry name" value="Glycoside hydrolase/deacetylase"/>
    <property type="match status" value="1"/>
</dbReference>
<name>A0A1A8XU02_9PROT</name>
<dbReference type="AlphaFoldDB" id="A0A1A8XU02"/>
<sequence length="307" mass="33837">MRQLVLKVDVDTYRGTLIGVPRLVDLFRRHGADATFLFSLGPDHTGRAIKRVFRPGFLSKVSRTSVLAHYGLKTLLYGTLLPGPDIGRRCADVLRGVRDAGFETGIHCWDHIAWQDGVRGAEMAWTERQVLLAGERYAEIFKTAATVHGAAGWQMNAHALRLTQQQGFSHSSDCRGSRPFIPVWNAEVVNCPQLPTTLPTLDELIGVDGVDEGTVHESLLALTRQAPVTGHVFTLHAELEGIKLAPVLEKLLLGWRQQGYTLVSLRALRARLNPNTLPRHEVLWGTVPGRSGELLVQGPEFLVAVAD</sequence>
<proteinExistence type="predicted"/>
<accession>A0A1A8XU02</accession>